<proteinExistence type="predicted"/>
<sequence>MTPAVEPSEPSFIDRQTLCIAGSTPGLATHAGEDDFAKRLRKYYLSSESNAAENLIHFKTELAKLNGEAFWTRLMTGMTEICSAQFAFVSKRILVDDHHTAVEMPKIGEEGSCLMAVALYYNDGKSIQGMLKDYKYYAWSAPCAYMKHDKVFLIPEDLNTFITDNPNQFPFEPESYLGVPLHADGKCYAHFGMMWTKEGMKQKEGLSWAFIEMFMHSLEDMISQRLLAGQGFAKSGEKVQNDAARIIPQSAVAATQSLKLYARSLSHELRTPMQGVVGMLDLMYATVQEQLEGQTHSKVRQIFQTLKNNIEVVQDSSKRAIEAADNVVQAYDLNMQVPDTPSHDLEAQSTNATSYFDIRPNMTDGSQIVNTHKRKRIADVTVDSHQNKMRNVRPSLHHEIDDMSPKRKSPPLFPESYTPSSITLPKPAMLTPTEMESSASTPGLRQSNIREVLPVVISDSLRTGGRPDFASSKPTPLGERIEARTRSSNGFTSQQVVIWTVEPDVPYMIPVDEKDLSKLVGAVFLNAVKFTENGEIDIRVRLSNSKKYVLIDVADTGTGIPENFQPELFKPFSKEDDSLTRTKEGLGLGLLVAKGLARRIGGDLTLVRTAVEGPSKGTEFEIKIPLELGESSSRSSTPFRQTAEIGSPRSVPLNSTPINPKLHITSSLVRTTASPEPTSPTPTILRTEPRAESPRPNIQRRISSTPCIPTNNKMIHDRYLAQKYPLTFLVAEDNKINRKLLVNMLGKFGYKNVYEAYDGKEAVRVMDKLVRDRKAQLRGRRRNSIAAVSSQAVVDVILMDLWMPEMDGYQATEKIFEMFNPEHTEGADASDIPGSSASAAYGMPPTVLAVSADVTDAAIEKATSVGMAGYMSKPYKMMDLQKLILEFCVSRDMAPRFGE</sequence>
<name>A0ACC3A4E3_9EURO</name>
<reference evidence="1" key="1">
    <citation type="submission" date="2022-10" db="EMBL/GenBank/DDBJ databases">
        <title>Culturing micro-colonial fungi from biological soil crusts in the Mojave desert and describing Neophaeococcomyces mojavensis, and introducing the new genera and species Taxawa tesnikishii.</title>
        <authorList>
            <person name="Kurbessoian T."/>
            <person name="Stajich J.E."/>
        </authorList>
    </citation>
    <scope>NUCLEOTIDE SEQUENCE</scope>
    <source>
        <strain evidence="1">JES_112</strain>
    </source>
</reference>
<comment type="caution">
    <text evidence="1">The sequence shown here is derived from an EMBL/GenBank/DDBJ whole genome shotgun (WGS) entry which is preliminary data.</text>
</comment>
<organism evidence="1 2">
    <name type="scientific">Neophaeococcomyces mojaviensis</name>
    <dbReference type="NCBI Taxonomy" id="3383035"/>
    <lineage>
        <taxon>Eukaryota</taxon>
        <taxon>Fungi</taxon>
        <taxon>Dikarya</taxon>
        <taxon>Ascomycota</taxon>
        <taxon>Pezizomycotina</taxon>
        <taxon>Eurotiomycetes</taxon>
        <taxon>Chaetothyriomycetidae</taxon>
        <taxon>Chaetothyriales</taxon>
        <taxon>Chaetothyriales incertae sedis</taxon>
        <taxon>Neophaeococcomyces</taxon>
    </lineage>
</organism>
<evidence type="ECO:0000313" key="1">
    <source>
        <dbReference type="EMBL" id="KAJ9655191.1"/>
    </source>
</evidence>
<gene>
    <name evidence="1" type="ORF">H2198_005887</name>
</gene>
<keyword evidence="2" id="KW-1185">Reference proteome</keyword>
<evidence type="ECO:0000313" key="2">
    <source>
        <dbReference type="Proteomes" id="UP001172386"/>
    </source>
</evidence>
<dbReference type="EMBL" id="JAPDRQ010000102">
    <property type="protein sequence ID" value="KAJ9655191.1"/>
    <property type="molecule type" value="Genomic_DNA"/>
</dbReference>
<accession>A0ACC3A4E3</accession>
<dbReference type="Proteomes" id="UP001172386">
    <property type="component" value="Unassembled WGS sequence"/>
</dbReference>
<protein>
    <submittedName>
        <fullName evidence="1">Uncharacterized protein</fullName>
    </submittedName>
</protein>